<dbReference type="PRINTS" id="PR00356">
    <property type="entry name" value="ANTIFREEZEII"/>
</dbReference>
<name>A0ABQ8MGW1_LABRO</name>
<dbReference type="Gene3D" id="3.10.100.10">
    <property type="entry name" value="Mannose-Binding Protein A, subunit A"/>
    <property type="match status" value="2"/>
</dbReference>
<evidence type="ECO:0000313" key="5">
    <source>
        <dbReference type="EMBL" id="KAI2661979.1"/>
    </source>
</evidence>
<dbReference type="InterPro" id="IPR016187">
    <property type="entry name" value="CTDL_fold"/>
</dbReference>
<dbReference type="InterPro" id="IPR018378">
    <property type="entry name" value="C-type_lectin_CS"/>
</dbReference>
<evidence type="ECO:0000256" key="3">
    <source>
        <dbReference type="SAM" id="SignalP"/>
    </source>
</evidence>
<dbReference type="Pfam" id="PF00059">
    <property type="entry name" value="Lectin_C"/>
    <property type="match status" value="2"/>
</dbReference>
<keyword evidence="1" id="KW-1015">Disulfide bond</keyword>
<keyword evidence="5" id="KW-0675">Receptor</keyword>
<dbReference type="InterPro" id="IPR050111">
    <property type="entry name" value="C-type_lectin/snaclec_domain"/>
</dbReference>
<keyword evidence="2" id="KW-0812">Transmembrane</keyword>
<dbReference type="Proteomes" id="UP000830375">
    <property type="component" value="Unassembled WGS sequence"/>
</dbReference>
<evidence type="ECO:0000313" key="6">
    <source>
        <dbReference type="Proteomes" id="UP000830375"/>
    </source>
</evidence>
<feature type="domain" description="C-type lectin" evidence="4">
    <location>
        <begin position="189"/>
        <end position="282"/>
    </location>
</feature>
<dbReference type="PROSITE" id="PS00615">
    <property type="entry name" value="C_TYPE_LECTIN_1"/>
    <property type="match status" value="1"/>
</dbReference>
<feature type="domain" description="C-type lectin" evidence="4">
    <location>
        <begin position="34"/>
        <end position="150"/>
    </location>
</feature>
<dbReference type="SMART" id="SM00034">
    <property type="entry name" value="CLECT"/>
    <property type="match status" value="2"/>
</dbReference>
<keyword evidence="2" id="KW-1133">Transmembrane helix</keyword>
<dbReference type="InterPro" id="IPR016186">
    <property type="entry name" value="C-type_lectin-like/link_sf"/>
</dbReference>
<reference evidence="5 6" key="1">
    <citation type="submission" date="2022-01" db="EMBL/GenBank/DDBJ databases">
        <title>A high-quality chromosome-level genome assembly of rohu carp, Labeo rohita.</title>
        <authorList>
            <person name="Arick M.A. II"/>
            <person name="Hsu C.-Y."/>
            <person name="Magbanua Z."/>
            <person name="Pechanova O."/>
            <person name="Grover C."/>
            <person name="Miller E."/>
            <person name="Thrash A."/>
            <person name="Ezzel L."/>
            <person name="Alam S."/>
            <person name="Benzie J."/>
            <person name="Hamilton M."/>
            <person name="Karsi A."/>
            <person name="Lawrence M.L."/>
            <person name="Peterson D.G."/>
        </authorList>
    </citation>
    <scope>NUCLEOTIDE SEQUENCE [LARGE SCALE GENOMIC DNA]</scope>
    <source>
        <strain evidence="6">BAU-BD-2019</strain>
        <tissue evidence="5">Blood</tissue>
    </source>
</reference>
<keyword evidence="3" id="KW-0732">Signal</keyword>
<comment type="caution">
    <text evidence="5">The sequence shown here is derived from an EMBL/GenBank/DDBJ whole genome shotgun (WGS) entry which is preliminary data.</text>
</comment>
<dbReference type="SUPFAM" id="SSF56436">
    <property type="entry name" value="C-type lectin-like"/>
    <property type="match status" value="2"/>
</dbReference>
<evidence type="ECO:0000256" key="2">
    <source>
        <dbReference type="SAM" id="Phobius"/>
    </source>
</evidence>
<keyword evidence="2" id="KW-0472">Membrane</keyword>
<organism evidence="5 6">
    <name type="scientific">Labeo rohita</name>
    <name type="common">Indian major carp</name>
    <name type="synonym">Cyprinus rohita</name>
    <dbReference type="NCBI Taxonomy" id="84645"/>
    <lineage>
        <taxon>Eukaryota</taxon>
        <taxon>Metazoa</taxon>
        <taxon>Chordata</taxon>
        <taxon>Craniata</taxon>
        <taxon>Vertebrata</taxon>
        <taxon>Euteleostomi</taxon>
        <taxon>Actinopterygii</taxon>
        <taxon>Neopterygii</taxon>
        <taxon>Teleostei</taxon>
        <taxon>Ostariophysi</taxon>
        <taxon>Cypriniformes</taxon>
        <taxon>Cyprinidae</taxon>
        <taxon>Labeoninae</taxon>
        <taxon>Labeonini</taxon>
        <taxon>Labeo</taxon>
    </lineage>
</organism>
<dbReference type="PROSITE" id="PS50041">
    <property type="entry name" value="C_TYPE_LECTIN_2"/>
    <property type="match status" value="2"/>
</dbReference>
<dbReference type="InterPro" id="IPR001304">
    <property type="entry name" value="C-type_lectin-like"/>
</dbReference>
<dbReference type="EMBL" id="JACTAM010000008">
    <property type="protein sequence ID" value="KAI2661979.1"/>
    <property type="molecule type" value="Genomic_DNA"/>
</dbReference>
<protein>
    <submittedName>
        <fullName evidence="5">C-type mannose receptor 2</fullName>
    </submittedName>
</protein>
<feature type="transmembrane region" description="Helical" evidence="2">
    <location>
        <begin position="153"/>
        <end position="171"/>
    </location>
</feature>
<sequence length="352" mass="39465">MAMLRSLLLLFTVFSMGNADVDRVEKCPYGWTNFGVRCFKFFSQQVNWITAEKNCQSLDANLASVHNKLENDFLISLLPPSSTHCWVGAHDGEQDGQWLWSDGTPNDYTNWCPGEPNNSGSPENCGEINFSSKSCWNDHKCSTLMGYLCAKHLFIMAMLSLLLLFTVFSMGNAHDYIVQKQCPYGWTNFGVRCFKFFSQQVNWITAEKNCQGLDANLASVHSKLEYNFLISLLPSSTRCWMGAHDGEQDGQWLWSDGTHYDYTNWCPGEPNNSGSPENCGEINFLCKSALLHRAPGFVEQDGHLTQVEVDEMSGLVSHVAAKVPSHDALPGGAILFVKVLRKVIHSIIHIME</sequence>
<proteinExistence type="predicted"/>
<accession>A0ABQ8MGW1</accession>
<evidence type="ECO:0000259" key="4">
    <source>
        <dbReference type="PROSITE" id="PS50041"/>
    </source>
</evidence>
<dbReference type="InterPro" id="IPR002353">
    <property type="entry name" value="AntifreezeII"/>
</dbReference>
<feature type="signal peptide" evidence="3">
    <location>
        <begin position="1"/>
        <end position="19"/>
    </location>
</feature>
<dbReference type="PANTHER" id="PTHR22803">
    <property type="entry name" value="MANNOSE, PHOSPHOLIPASE, LECTIN RECEPTOR RELATED"/>
    <property type="match status" value="1"/>
</dbReference>
<gene>
    <name evidence="5" type="ORF">H4Q32_007697</name>
</gene>
<evidence type="ECO:0000256" key="1">
    <source>
        <dbReference type="ARBA" id="ARBA00023157"/>
    </source>
</evidence>
<feature type="chain" id="PRO_5045475161" evidence="3">
    <location>
        <begin position="20"/>
        <end position="352"/>
    </location>
</feature>
<keyword evidence="6" id="KW-1185">Reference proteome</keyword>